<dbReference type="SUPFAM" id="SSF54523">
    <property type="entry name" value="Pili subunits"/>
    <property type="match status" value="1"/>
</dbReference>
<accession>I1YKL5</accession>
<dbReference type="OrthoDB" id="8547299at2"/>
<evidence type="ECO:0000256" key="1">
    <source>
        <dbReference type="SAM" id="Phobius"/>
    </source>
</evidence>
<dbReference type="RefSeq" id="WP_014704877.1">
    <property type="nucleotide sequence ID" value="NC_017856.1"/>
</dbReference>
<dbReference type="NCBIfam" id="TIGR02523">
    <property type="entry name" value="type_IV_pilV"/>
    <property type="match status" value="1"/>
</dbReference>
<dbReference type="PATRIC" id="fig|754477.3.peg.2291"/>
<dbReference type="Proteomes" id="UP000009145">
    <property type="component" value="Chromosome"/>
</dbReference>
<dbReference type="eggNOG" id="COG4967">
    <property type="taxonomic scope" value="Bacteria"/>
</dbReference>
<organism evidence="2 3">
    <name type="scientific">Methylophaga frappieri (strain ATCC BAA-2434 / DSM 25690 / JAM7)</name>
    <dbReference type="NCBI Taxonomy" id="754477"/>
    <lineage>
        <taxon>Bacteria</taxon>
        <taxon>Pseudomonadati</taxon>
        <taxon>Pseudomonadota</taxon>
        <taxon>Gammaproteobacteria</taxon>
        <taxon>Thiotrichales</taxon>
        <taxon>Piscirickettsiaceae</taxon>
        <taxon>Methylophaga</taxon>
    </lineage>
</organism>
<dbReference type="HOGENOM" id="CLU_103234_3_0_6"/>
<sequence length="156" mass="16701" precursor="true">MKQKGFTLLEIMIAVFILALGVLALAYLQSSSLKTNQSAQFRSTASIMASDILERMRANPEAARDPEAAGDDAYNTALNVDPNTNDGICPASPAVRRDICQWLVLLEEELPEGDGSIDCDGRSPEGAIICAIDIQWTEAQSSGNLSATTFSYEGAL</sequence>
<dbReference type="InterPro" id="IPR013362">
    <property type="entry name" value="Pilus_4_PilV"/>
</dbReference>
<dbReference type="KEGG" id="mec:Q7C_2324"/>
<keyword evidence="1" id="KW-1133">Transmembrane helix</keyword>
<dbReference type="PROSITE" id="PS00409">
    <property type="entry name" value="PROKAR_NTER_METHYL"/>
    <property type="match status" value="1"/>
</dbReference>
<dbReference type="InterPro" id="IPR012902">
    <property type="entry name" value="N_methyl_site"/>
</dbReference>
<gene>
    <name evidence="2" type="ordered locus">Q7C_2324</name>
</gene>
<dbReference type="AlphaFoldDB" id="I1YKL5"/>
<dbReference type="InterPro" id="IPR045584">
    <property type="entry name" value="Pilin-like"/>
</dbReference>
<evidence type="ECO:0000313" key="2">
    <source>
        <dbReference type="EMBL" id="AFJ03458.1"/>
    </source>
</evidence>
<dbReference type="EMBL" id="CP003380">
    <property type="protein sequence ID" value="AFJ03458.1"/>
    <property type="molecule type" value="Genomic_DNA"/>
</dbReference>
<dbReference type="Pfam" id="PF07963">
    <property type="entry name" value="N_methyl"/>
    <property type="match status" value="1"/>
</dbReference>
<dbReference type="NCBIfam" id="TIGR02532">
    <property type="entry name" value="IV_pilin_GFxxxE"/>
    <property type="match status" value="1"/>
</dbReference>
<reference evidence="2 3" key="1">
    <citation type="journal article" date="2012" name="J. Bacteriol.">
        <title>Complete genome sequences of Methylophaga sp. strain JAM1 and Methylophaga sp. strain JAM7.</title>
        <authorList>
            <person name="Villeneuve C."/>
            <person name="Martineau C."/>
            <person name="Mauffrey F."/>
            <person name="Villemur R."/>
        </authorList>
    </citation>
    <scope>NUCLEOTIDE SEQUENCE [LARGE SCALE GENOMIC DNA]</scope>
    <source>
        <strain evidence="2 3">JAM7</strain>
    </source>
</reference>
<keyword evidence="1" id="KW-0812">Transmembrane</keyword>
<dbReference type="STRING" id="754477.Q7C_2324"/>
<proteinExistence type="predicted"/>
<keyword evidence="1" id="KW-0472">Membrane</keyword>
<name>I1YKL5_METFJ</name>
<evidence type="ECO:0000313" key="3">
    <source>
        <dbReference type="Proteomes" id="UP000009145"/>
    </source>
</evidence>
<keyword evidence="3" id="KW-1185">Reference proteome</keyword>
<protein>
    <submittedName>
        <fullName evidence="2">Type IV fimbrial biogenesis protein PilV</fullName>
    </submittedName>
</protein>
<feature type="transmembrane region" description="Helical" evidence="1">
    <location>
        <begin position="6"/>
        <end position="28"/>
    </location>
</feature>